<dbReference type="InterPro" id="IPR001789">
    <property type="entry name" value="Sig_transdc_resp-reg_receiver"/>
</dbReference>
<feature type="modified residue" description="4-aspartylphosphate" evidence="11">
    <location>
        <position position="828"/>
    </location>
</feature>
<dbReference type="GO" id="GO:0005524">
    <property type="term" value="F:ATP binding"/>
    <property type="evidence" value="ECO:0007669"/>
    <property type="project" value="UniProtKB-KW"/>
</dbReference>
<dbReference type="Gene3D" id="3.40.50.2300">
    <property type="match status" value="2"/>
</dbReference>
<dbReference type="PANTHER" id="PTHR45339:SF1">
    <property type="entry name" value="HYBRID SIGNAL TRANSDUCTION HISTIDINE KINASE J"/>
    <property type="match status" value="1"/>
</dbReference>
<dbReference type="SMART" id="SM00448">
    <property type="entry name" value="REC"/>
    <property type="match status" value="2"/>
</dbReference>
<dbReference type="EC" id="2.7.13.3" evidence="2"/>
<dbReference type="InterPro" id="IPR013655">
    <property type="entry name" value="PAS_fold_3"/>
</dbReference>
<comment type="catalytic activity">
    <reaction evidence="1">
        <text>ATP + protein L-histidine = ADP + protein N-phospho-L-histidine.</text>
        <dbReference type="EC" id="2.7.13.3"/>
    </reaction>
</comment>
<protein>
    <recommendedName>
        <fullName evidence="10">Sensory/regulatory protein RpfC</fullName>
        <ecNumber evidence="2">2.7.13.3</ecNumber>
    </recommendedName>
</protein>
<feature type="domain" description="Response regulatory" evidence="14">
    <location>
        <begin position="776"/>
        <end position="895"/>
    </location>
</feature>
<comment type="subunit">
    <text evidence="9">At low DSF concentrations, interacts with RpfF.</text>
</comment>
<feature type="domain" description="Histidine kinase" evidence="13">
    <location>
        <begin position="370"/>
        <end position="591"/>
    </location>
</feature>
<dbReference type="InterPro" id="IPR001610">
    <property type="entry name" value="PAC"/>
</dbReference>
<evidence type="ECO:0000256" key="9">
    <source>
        <dbReference type="ARBA" id="ARBA00064003"/>
    </source>
</evidence>
<dbReference type="FunFam" id="1.10.287.130:FF:000002">
    <property type="entry name" value="Two-component osmosensing histidine kinase"/>
    <property type="match status" value="1"/>
</dbReference>
<dbReference type="Gene3D" id="3.30.450.40">
    <property type="match status" value="1"/>
</dbReference>
<dbReference type="CDD" id="cd17546">
    <property type="entry name" value="REC_hyHK_CKI1_RcsC-like"/>
    <property type="match status" value="2"/>
</dbReference>
<dbReference type="CDD" id="cd00130">
    <property type="entry name" value="PAS"/>
    <property type="match status" value="1"/>
</dbReference>
<dbReference type="CDD" id="cd00082">
    <property type="entry name" value="HisKA"/>
    <property type="match status" value="1"/>
</dbReference>
<evidence type="ECO:0000256" key="11">
    <source>
        <dbReference type="PROSITE-ProRule" id="PRU00169"/>
    </source>
</evidence>
<reference evidence="17 18" key="1">
    <citation type="journal article" date="2014" name="Int. J. Syst. Evol. Microbiol.">
        <title>Complete genome sequence of Corynebacterium casei LMG S-19264T (=DSM 44701T), isolated from a smear-ripened cheese.</title>
        <authorList>
            <consortium name="US DOE Joint Genome Institute (JGI-PGF)"/>
            <person name="Walter F."/>
            <person name="Albersmeier A."/>
            <person name="Kalinowski J."/>
            <person name="Ruckert C."/>
        </authorList>
    </citation>
    <scope>NUCLEOTIDE SEQUENCE [LARGE SCALE GENOMIC DNA]</scope>
    <source>
        <strain evidence="17 18">NBRC 110095</strain>
    </source>
</reference>
<keyword evidence="4" id="KW-0808">Transferase</keyword>
<keyword evidence="6" id="KW-0418">Kinase</keyword>
<evidence type="ECO:0000256" key="2">
    <source>
        <dbReference type="ARBA" id="ARBA00012438"/>
    </source>
</evidence>
<dbReference type="PROSITE" id="PS50110">
    <property type="entry name" value="RESPONSE_REGULATORY"/>
    <property type="match status" value="2"/>
</dbReference>
<dbReference type="PRINTS" id="PR00344">
    <property type="entry name" value="BCTRLSENSOR"/>
</dbReference>
<evidence type="ECO:0000313" key="18">
    <source>
        <dbReference type="Proteomes" id="UP001156870"/>
    </source>
</evidence>
<evidence type="ECO:0000256" key="12">
    <source>
        <dbReference type="SAM" id="MobiDB-lite"/>
    </source>
</evidence>
<feature type="domain" description="PAC" evidence="16">
    <location>
        <begin position="299"/>
        <end position="352"/>
    </location>
</feature>
<evidence type="ECO:0000256" key="8">
    <source>
        <dbReference type="ARBA" id="ARBA00023012"/>
    </source>
</evidence>
<name>A0AA37T911_9GAMM</name>
<dbReference type="PROSITE" id="PS50109">
    <property type="entry name" value="HIS_KIN"/>
    <property type="match status" value="1"/>
</dbReference>
<evidence type="ECO:0000256" key="1">
    <source>
        <dbReference type="ARBA" id="ARBA00000085"/>
    </source>
</evidence>
<dbReference type="InterPro" id="IPR029016">
    <property type="entry name" value="GAF-like_dom_sf"/>
</dbReference>
<dbReference type="InterPro" id="IPR011006">
    <property type="entry name" value="CheY-like_superfamily"/>
</dbReference>
<dbReference type="GO" id="GO:0000155">
    <property type="term" value="F:phosphorelay sensor kinase activity"/>
    <property type="evidence" value="ECO:0007669"/>
    <property type="project" value="InterPro"/>
</dbReference>
<comment type="caution">
    <text evidence="17">The sequence shown here is derived from an EMBL/GenBank/DDBJ whole genome shotgun (WGS) entry which is preliminary data.</text>
</comment>
<feature type="compositionally biased region" description="Basic and acidic residues" evidence="12">
    <location>
        <begin position="654"/>
        <end position="673"/>
    </location>
</feature>
<dbReference type="SMART" id="SM00086">
    <property type="entry name" value="PAC"/>
    <property type="match status" value="1"/>
</dbReference>
<dbReference type="SMART" id="SM00065">
    <property type="entry name" value="GAF"/>
    <property type="match status" value="1"/>
</dbReference>
<evidence type="ECO:0000256" key="5">
    <source>
        <dbReference type="ARBA" id="ARBA00022741"/>
    </source>
</evidence>
<dbReference type="SUPFAM" id="SSF55781">
    <property type="entry name" value="GAF domain-like"/>
    <property type="match status" value="1"/>
</dbReference>
<keyword evidence="7" id="KW-0067">ATP-binding</keyword>
<evidence type="ECO:0000259" key="14">
    <source>
        <dbReference type="PROSITE" id="PS50110"/>
    </source>
</evidence>
<evidence type="ECO:0000256" key="7">
    <source>
        <dbReference type="ARBA" id="ARBA00022840"/>
    </source>
</evidence>
<dbReference type="InterPro" id="IPR004358">
    <property type="entry name" value="Sig_transdc_His_kin-like_C"/>
</dbReference>
<dbReference type="PANTHER" id="PTHR45339">
    <property type="entry name" value="HYBRID SIGNAL TRANSDUCTION HISTIDINE KINASE J"/>
    <property type="match status" value="1"/>
</dbReference>
<keyword evidence="18" id="KW-1185">Reference proteome</keyword>
<evidence type="ECO:0000259" key="15">
    <source>
        <dbReference type="PROSITE" id="PS50112"/>
    </source>
</evidence>
<gene>
    <name evidence="17" type="ORF">GCM10007877_27960</name>
</gene>
<dbReference type="SUPFAM" id="SSF55785">
    <property type="entry name" value="PYP-like sensor domain (PAS domain)"/>
    <property type="match status" value="1"/>
</dbReference>
<sequence length="903" mass="101554">MPKKPTYEELEARIQVLEKEIQVLKSQSSAAPLNESNPHSNPLSTFDLGKEILSKIIYEIAQGDPYTAMHNAVARLGQATGSDYCTLNKFDEASNLVKVKVGWHHSDKHPIEGATVPFDITNQEILKRNLESGEPLIINDTRLTHEKIDPIIAPWVASGELQSLLLVPIKQQGSLRVKAFLVLSCGHPKQWQREQIECCHLLGNALALVFSRTELIEALNSQAKRLSYAMEASRDGLWDFDPTTGDCFYSLSCLRMYGYEKSHLPQKASTAENYFIHPDDLHRAKQILKEALEGDRDSYENEYRGLHKDGHIVWTYCRAKVVRRNKYGKATRIVGINMDITPFKESERQLKKAMQYANAANQAKSEFLTRMSHEIRTPMNAIIGMAHLLRDTPLNQTQHAYLKSIDTSANSLLYTINDILDFTKIETGDITLDNSHFDLDELLRSVARDTDAKATSKHLEVVYDLSPELPRYLRGDPIRLGQVLNHLLNNAIKFTEKGEIRFSIQHKKIRPDATELVFSVKDTGIGIPKEKLESLFEPFTQADGSSRRRFGGAGLGLSICKQLITLMKGKLSVESAENQGSTFSFNALFEDSHLGARPIRENPDRFENLKTLIVDDNDQAREVLERTGKAIKLDVASVANGEEAIALLEQHNQKVESHSQKLEPHSPKLDPHSQKSVSESAYKVIVLDYDMPGLNGLETAQRIQHNEIIAHKPRVILVSSYRRNEIFSSKPDFIHGFLHKPISPSSLFDTIYSIKPVDMMDARPEDNIDKLLDGARVLLAEDNIVNQKVAVGLLKKKGIEVIVANNGQEAIDELYHSPPGYFDLVLMDMEMPIVDGYDATKTIRKGQHHTNIPIIAMTAHAMSGDREQCLKCGMNAYLTKPVNPKLLYRTIADFVEISVDSDD</sequence>
<evidence type="ECO:0000256" key="4">
    <source>
        <dbReference type="ARBA" id="ARBA00022679"/>
    </source>
</evidence>
<dbReference type="Pfam" id="PF01590">
    <property type="entry name" value="GAF"/>
    <property type="match status" value="1"/>
</dbReference>
<dbReference type="SMART" id="SM00388">
    <property type="entry name" value="HisKA"/>
    <property type="match status" value="1"/>
</dbReference>
<dbReference type="InterPro" id="IPR003661">
    <property type="entry name" value="HisK_dim/P_dom"/>
</dbReference>
<dbReference type="PROSITE" id="PS50113">
    <property type="entry name" value="PAC"/>
    <property type="match status" value="1"/>
</dbReference>
<dbReference type="InterPro" id="IPR000700">
    <property type="entry name" value="PAS-assoc_C"/>
</dbReference>
<keyword evidence="8" id="KW-0902">Two-component regulatory system</keyword>
<keyword evidence="3 11" id="KW-0597">Phosphoprotein</keyword>
<organism evidence="17 18">
    <name type="scientific">Marinibactrum halimedae</name>
    <dbReference type="NCBI Taxonomy" id="1444977"/>
    <lineage>
        <taxon>Bacteria</taxon>
        <taxon>Pseudomonadati</taxon>
        <taxon>Pseudomonadota</taxon>
        <taxon>Gammaproteobacteria</taxon>
        <taxon>Cellvibrionales</taxon>
        <taxon>Cellvibrionaceae</taxon>
        <taxon>Marinibactrum</taxon>
    </lineage>
</organism>
<dbReference type="InterPro" id="IPR036097">
    <property type="entry name" value="HisK_dim/P_sf"/>
</dbReference>
<feature type="modified residue" description="4-aspartylphosphate" evidence="11">
    <location>
        <position position="688"/>
    </location>
</feature>
<dbReference type="CDD" id="cd16922">
    <property type="entry name" value="HATPase_EvgS-ArcB-TorS-like"/>
    <property type="match status" value="1"/>
</dbReference>
<dbReference type="Pfam" id="PF08447">
    <property type="entry name" value="PAS_3"/>
    <property type="match status" value="1"/>
</dbReference>
<keyword evidence="5" id="KW-0547">Nucleotide-binding</keyword>
<dbReference type="SUPFAM" id="SSF55874">
    <property type="entry name" value="ATPase domain of HSP90 chaperone/DNA topoisomerase II/histidine kinase"/>
    <property type="match status" value="1"/>
</dbReference>
<dbReference type="InterPro" id="IPR005467">
    <property type="entry name" value="His_kinase_dom"/>
</dbReference>
<dbReference type="SUPFAM" id="SSF52172">
    <property type="entry name" value="CheY-like"/>
    <property type="match status" value="2"/>
</dbReference>
<dbReference type="SUPFAM" id="SSF47384">
    <property type="entry name" value="Homodimeric domain of signal transducing histidine kinase"/>
    <property type="match status" value="1"/>
</dbReference>
<dbReference type="Pfam" id="PF00072">
    <property type="entry name" value="Response_reg"/>
    <property type="match status" value="2"/>
</dbReference>
<dbReference type="SMART" id="SM00387">
    <property type="entry name" value="HATPase_c"/>
    <property type="match status" value="1"/>
</dbReference>
<evidence type="ECO:0000259" key="13">
    <source>
        <dbReference type="PROSITE" id="PS50109"/>
    </source>
</evidence>
<dbReference type="Gene3D" id="3.30.450.20">
    <property type="entry name" value="PAS domain"/>
    <property type="match status" value="1"/>
</dbReference>
<feature type="domain" description="Response regulatory" evidence="14">
    <location>
        <begin position="610"/>
        <end position="755"/>
    </location>
</feature>
<dbReference type="InterPro" id="IPR036890">
    <property type="entry name" value="HATPase_C_sf"/>
</dbReference>
<dbReference type="AlphaFoldDB" id="A0AA37T911"/>
<evidence type="ECO:0000256" key="6">
    <source>
        <dbReference type="ARBA" id="ARBA00022777"/>
    </source>
</evidence>
<accession>A0AA37T911</accession>
<feature type="region of interest" description="Disordered" evidence="12">
    <location>
        <begin position="654"/>
        <end position="674"/>
    </location>
</feature>
<dbReference type="FunFam" id="3.30.565.10:FF:000010">
    <property type="entry name" value="Sensor histidine kinase RcsC"/>
    <property type="match status" value="1"/>
</dbReference>
<dbReference type="PROSITE" id="PS50112">
    <property type="entry name" value="PAS"/>
    <property type="match status" value="1"/>
</dbReference>
<proteinExistence type="predicted"/>
<evidence type="ECO:0000259" key="16">
    <source>
        <dbReference type="PROSITE" id="PS50113"/>
    </source>
</evidence>
<dbReference type="InterPro" id="IPR003594">
    <property type="entry name" value="HATPase_dom"/>
</dbReference>
<feature type="domain" description="PAS" evidence="15">
    <location>
        <begin position="222"/>
        <end position="295"/>
    </location>
</feature>
<evidence type="ECO:0000256" key="10">
    <source>
        <dbReference type="ARBA" id="ARBA00068150"/>
    </source>
</evidence>
<evidence type="ECO:0000313" key="17">
    <source>
        <dbReference type="EMBL" id="GLS27077.1"/>
    </source>
</evidence>
<dbReference type="InterPro" id="IPR003018">
    <property type="entry name" value="GAF"/>
</dbReference>
<dbReference type="NCBIfam" id="TIGR00229">
    <property type="entry name" value="sensory_box"/>
    <property type="match status" value="1"/>
</dbReference>
<dbReference type="Proteomes" id="UP001156870">
    <property type="component" value="Unassembled WGS sequence"/>
</dbReference>
<dbReference type="InterPro" id="IPR000014">
    <property type="entry name" value="PAS"/>
</dbReference>
<dbReference type="EMBL" id="BSPD01000065">
    <property type="protein sequence ID" value="GLS27077.1"/>
    <property type="molecule type" value="Genomic_DNA"/>
</dbReference>
<dbReference type="Pfam" id="PF02518">
    <property type="entry name" value="HATPase_c"/>
    <property type="match status" value="1"/>
</dbReference>
<dbReference type="Gene3D" id="3.30.565.10">
    <property type="entry name" value="Histidine kinase-like ATPase, C-terminal domain"/>
    <property type="match status" value="1"/>
</dbReference>
<dbReference type="InterPro" id="IPR035965">
    <property type="entry name" value="PAS-like_dom_sf"/>
</dbReference>
<dbReference type="Pfam" id="PF00512">
    <property type="entry name" value="HisKA"/>
    <property type="match status" value="1"/>
</dbReference>
<dbReference type="Gene3D" id="1.10.287.130">
    <property type="match status" value="1"/>
</dbReference>
<evidence type="ECO:0000256" key="3">
    <source>
        <dbReference type="ARBA" id="ARBA00022553"/>
    </source>
</evidence>